<dbReference type="EMBL" id="SHKY01000001">
    <property type="protein sequence ID" value="RZU51665.1"/>
    <property type="molecule type" value="Genomic_DNA"/>
</dbReference>
<dbReference type="AlphaFoldDB" id="A0A4Q7ZMS7"/>
<dbReference type="CDD" id="cd07043">
    <property type="entry name" value="STAS_anti-anti-sigma_factors"/>
    <property type="match status" value="1"/>
</dbReference>
<protein>
    <submittedName>
        <fullName evidence="2">Anti-anti-sigma regulatory factor</fullName>
    </submittedName>
</protein>
<dbReference type="InterPro" id="IPR058548">
    <property type="entry name" value="MlaB-like_STAS"/>
</dbReference>
<name>A0A4Q7ZMS7_9ACTN</name>
<proteinExistence type="predicted"/>
<dbReference type="RefSeq" id="WP_130510403.1">
    <property type="nucleotide sequence ID" value="NZ_SHKY01000001.1"/>
</dbReference>
<evidence type="ECO:0000313" key="3">
    <source>
        <dbReference type="Proteomes" id="UP000292564"/>
    </source>
</evidence>
<evidence type="ECO:0000259" key="1">
    <source>
        <dbReference type="Pfam" id="PF13466"/>
    </source>
</evidence>
<keyword evidence="3" id="KW-1185">Reference proteome</keyword>
<accession>A0A4Q7ZMS7</accession>
<sequence>MATFRNQPTYQWVAPADDGVRRFVAVGELDRHVRDQVAAVLGAVPPATGPHVDIDLGEVTFLDAAIAGLLICYHATAAENGGRVQVVNVSGIPRRVLTITGPPFLAGAAAPPRAHVCAHPAELITTARDVPARFRAICAVARPIRKLRPPRIGKAEK</sequence>
<feature type="domain" description="MlaB-like STAS" evidence="1">
    <location>
        <begin position="27"/>
        <end position="101"/>
    </location>
</feature>
<reference evidence="2 3" key="1">
    <citation type="submission" date="2019-02" db="EMBL/GenBank/DDBJ databases">
        <title>Sequencing the genomes of 1000 actinobacteria strains.</title>
        <authorList>
            <person name="Klenk H.-P."/>
        </authorList>
    </citation>
    <scope>NUCLEOTIDE SEQUENCE [LARGE SCALE GENOMIC DNA]</scope>
    <source>
        <strain evidence="2 3">DSM 45162</strain>
    </source>
</reference>
<organism evidence="2 3">
    <name type="scientific">Krasilnikovia cinnamomea</name>
    <dbReference type="NCBI Taxonomy" id="349313"/>
    <lineage>
        <taxon>Bacteria</taxon>
        <taxon>Bacillati</taxon>
        <taxon>Actinomycetota</taxon>
        <taxon>Actinomycetes</taxon>
        <taxon>Micromonosporales</taxon>
        <taxon>Micromonosporaceae</taxon>
        <taxon>Krasilnikovia</taxon>
    </lineage>
</organism>
<dbReference type="Gene3D" id="3.30.750.24">
    <property type="entry name" value="STAS domain"/>
    <property type="match status" value="1"/>
</dbReference>
<dbReference type="InterPro" id="IPR036513">
    <property type="entry name" value="STAS_dom_sf"/>
</dbReference>
<dbReference type="Proteomes" id="UP000292564">
    <property type="component" value="Unassembled WGS sequence"/>
</dbReference>
<comment type="caution">
    <text evidence="2">The sequence shown here is derived from an EMBL/GenBank/DDBJ whole genome shotgun (WGS) entry which is preliminary data.</text>
</comment>
<dbReference type="Pfam" id="PF13466">
    <property type="entry name" value="STAS_2"/>
    <property type="match status" value="1"/>
</dbReference>
<dbReference type="OrthoDB" id="4833278at2"/>
<gene>
    <name evidence="2" type="ORF">EV385_3498</name>
</gene>
<evidence type="ECO:0000313" key="2">
    <source>
        <dbReference type="EMBL" id="RZU51665.1"/>
    </source>
</evidence>
<dbReference type="SUPFAM" id="SSF52091">
    <property type="entry name" value="SpoIIaa-like"/>
    <property type="match status" value="1"/>
</dbReference>